<organism evidence="1 2">
    <name type="scientific">Paramagnetospirillum magnetotacticum MS-1</name>
    <dbReference type="NCBI Taxonomy" id="272627"/>
    <lineage>
        <taxon>Bacteria</taxon>
        <taxon>Pseudomonadati</taxon>
        <taxon>Pseudomonadota</taxon>
        <taxon>Alphaproteobacteria</taxon>
        <taxon>Rhodospirillales</taxon>
        <taxon>Magnetospirillaceae</taxon>
        <taxon>Paramagnetospirillum</taxon>
    </lineage>
</organism>
<protein>
    <submittedName>
        <fullName evidence="1">Uncharacterized protein</fullName>
    </submittedName>
</protein>
<proteinExistence type="predicted"/>
<dbReference type="EMBL" id="JXSL01000027">
    <property type="protein sequence ID" value="KIL98829.1"/>
    <property type="molecule type" value="Genomic_DNA"/>
</dbReference>
<gene>
    <name evidence="1" type="ORF">CCC_02279</name>
</gene>
<comment type="caution">
    <text evidence="1">The sequence shown here is derived from an EMBL/GenBank/DDBJ whole genome shotgun (WGS) entry which is preliminary data.</text>
</comment>
<evidence type="ECO:0000313" key="2">
    <source>
        <dbReference type="Proteomes" id="UP000031971"/>
    </source>
</evidence>
<evidence type="ECO:0000313" key="1">
    <source>
        <dbReference type="EMBL" id="KIL98829.1"/>
    </source>
</evidence>
<reference evidence="1 2" key="1">
    <citation type="submission" date="2015-01" db="EMBL/GenBank/DDBJ databases">
        <title>Genome Sequence of Magnetospirillum magnetotacticum Strain MS-1.</title>
        <authorList>
            <person name="Marinov G.K."/>
            <person name="Smalley M.D."/>
            <person name="DeSalvo G."/>
        </authorList>
    </citation>
    <scope>NUCLEOTIDE SEQUENCE [LARGE SCALE GENOMIC DNA]</scope>
    <source>
        <strain evidence="1 2">MS-1</strain>
    </source>
</reference>
<dbReference type="AlphaFoldDB" id="A0A0C2YGD1"/>
<accession>A0A0C2YGD1</accession>
<name>A0A0C2YGD1_PARME</name>
<dbReference type="Proteomes" id="UP000031971">
    <property type="component" value="Unassembled WGS sequence"/>
</dbReference>
<sequence>MKAGAASIATGRYANKEDLVRGLGAGAQGKMRAALGLIERAEAKYPGVSSWLAEMGALHQPAVIERLAARAAGLKRKGL</sequence>
<keyword evidence="2" id="KW-1185">Reference proteome</keyword>